<feature type="transmembrane region" description="Helical" evidence="9">
    <location>
        <begin position="49"/>
        <end position="69"/>
    </location>
</feature>
<evidence type="ECO:0000256" key="8">
    <source>
        <dbReference type="PIRNR" id="PIRNR006351"/>
    </source>
</evidence>
<evidence type="ECO:0000256" key="6">
    <source>
        <dbReference type="ARBA" id="ARBA00022989"/>
    </source>
</evidence>
<keyword evidence="4 8" id="KW-0762">Sugar transport</keyword>
<dbReference type="OrthoDB" id="5843984at2"/>
<dbReference type="EMBL" id="PQGE01000002">
    <property type="protein sequence ID" value="POP47235.1"/>
    <property type="molecule type" value="Genomic_DNA"/>
</dbReference>
<dbReference type="InterPro" id="IPR003352">
    <property type="entry name" value="PTS_EIIC"/>
</dbReference>
<dbReference type="GO" id="GO:0008982">
    <property type="term" value="F:protein-N(PI)-phosphohistidine-sugar phosphotransferase activity"/>
    <property type="evidence" value="ECO:0007669"/>
    <property type="project" value="UniProtKB-UniRule"/>
</dbReference>
<evidence type="ECO:0000256" key="4">
    <source>
        <dbReference type="ARBA" id="ARBA00022597"/>
    </source>
</evidence>
<evidence type="ECO:0000313" key="12">
    <source>
        <dbReference type="EMBL" id="POP50081.1"/>
    </source>
</evidence>
<dbReference type="PROSITE" id="PS51105">
    <property type="entry name" value="PTS_EIIC_TYPE_3"/>
    <property type="match status" value="1"/>
</dbReference>
<evidence type="ECO:0000256" key="7">
    <source>
        <dbReference type="ARBA" id="ARBA00023136"/>
    </source>
</evidence>
<feature type="transmembrane region" description="Helical" evidence="9">
    <location>
        <begin position="322"/>
        <end position="344"/>
    </location>
</feature>
<dbReference type="GO" id="GO:1901264">
    <property type="term" value="P:carbohydrate derivative transport"/>
    <property type="evidence" value="ECO:0007669"/>
    <property type="project" value="TreeGrafter"/>
</dbReference>
<evidence type="ECO:0000313" key="14">
    <source>
        <dbReference type="Proteomes" id="UP000247005"/>
    </source>
</evidence>
<dbReference type="GO" id="GO:0009401">
    <property type="term" value="P:phosphoenolpyruvate-dependent sugar phosphotransferase system"/>
    <property type="evidence" value="ECO:0007669"/>
    <property type="project" value="InterPro"/>
</dbReference>
<keyword evidence="3 8" id="KW-1003">Cell membrane</keyword>
<evidence type="ECO:0000313" key="13">
    <source>
        <dbReference type="Proteomes" id="UP000237073"/>
    </source>
</evidence>
<feature type="transmembrane region" description="Helical" evidence="9">
    <location>
        <begin position="350"/>
        <end position="369"/>
    </location>
</feature>
<gene>
    <name evidence="12" type="ORF">CHU32_04665</name>
    <name evidence="11" type="ORF">CHU33_03115</name>
</gene>
<evidence type="ECO:0000256" key="3">
    <source>
        <dbReference type="ARBA" id="ARBA00022475"/>
    </source>
</evidence>
<dbReference type="Proteomes" id="UP000237073">
    <property type="component" value="Unassembled WGS sequence"/>
</dbReference>
<dbReference type="Pfam" id="PF02378">
    <property type="entry name" value="PTS_EIIC"/>
    <property type="match status" value="1"/>
</dbReference>
<feature type="transmembrane region" description="Helical" evidence="9">
    <location>
        <begin position="289"/>
        <end position="310"/>
    </location>
</feature>
<feature type="transmembrane region" description="Helical" evidence="9">
    <location>
        <begin position="191"/>
        <end position="208"/>
    </location>
</feature>
<dbReference type="PANTHER" id="PTHR33989">
    <property type="match status" value="1"/>
</dbReference>
<dbReference type="AlphaFoldDB" id="A0A2P5GU42"/>
<evidence type="ECO:0000256" key="2">
    <source>
        <dbReference type="ARBA" id="ARBA00022448"/>
    </source>
</evidence>
<evidence type="ECO:0000256" key="5">
    <source>
        <dbReference type="ARBA" id="ARBA00022692"/>
    </source>
</evidence>
<feature type="transmembrane region" description="Helical" evidence="9">
    <location>
        <begin position="122"/>
        <end position="137"/>
    </location>
</feature>
<name>A0A2P5GU42_9ENTR</name>
<reference evidence="13 14" key="1">
    <citation type="submission" date="2018-01" db="EMBL/GenBank/DDBJ databases">
        <title>Superficieibacter electus gen. nov., sp. nov., an extended-spectrum beta-lactamase possessing member of the Enterobacteriaceae family, isolated from intensive care unit surfaces.</title>
        <authorList>
            <person name="Potter R.F."/>
            <person name="D'Souza A.W."/>
        </authorList>
    </citation>
    <scope>NUCLEOTIDE SEQUENCE [LARGE SCALE GENOMIC DNA]</scope>
    <source>
        <strain evidence="12 14">BP-1</strain>
        <strain evidence="11 13">BP-2</strain>
    </source>
</reference>
<keyword evidence="13" id="KW-1185">Reference proteome</keyword>
<evidence type="ECO:0000256" key="9">
    <source>
        <dbReference type="SAM" id="Phobius"/>
    </source>
</evidence>
<accession>A0A2P5GU42</accession>
<evidence type="ECO:0000256" key="1">
    <source>
        <dbReference type="ARBA" id="ARBA00004651"/>
    </source>
</evidence>
<dbReference type="InterPro" id="IPR004796">
    <property type="entry name" value="PTS_IIC_cello"/>
</dbReference>
<keyword evidence="7 8" id="KW-0472">Membrane</keyword>
<keyword evidence="2 8" id="KW-0813">Transport</keyword>
<feature type="transmembrane region" description="Helical" evidence="9">
    <location>
        <begin position="399"/>
        <end position="419"/>
    </location>
</feature>
<keyword evidence="6 9" id="KW-1133">Transmembrane helix</keyword>
<dbReference type="PANTHER" id="PTHR33989:SF4">
    <property type="entry name" value="PTS SYSTEM N,N'-DIACETYLCHITOBIOSE-SPECIFIC EIIC COMPONENT"/>
    <property type="match status" value="1"/>
</dbReference>
<dbReference type="InterPro" id="IPR004501">
    <property type="entry name" value="PTS_EIIC_3"/>
</dbReference>
<comment type="function">
    <text evidence="8">The phosphoenolpyruvate-dependent sugar phosphotransferase system (PTS), a major carbohydrate active -transport system, catalyzes the phosphorylation of incoming sugar substrates concomitant with their translocation across the cell membrane.</text>
</comment>
<dbReference type="EMBL" id="PQGD01000003">
    <property type="protein sequence ID" value="POP50081.1"/>
    <property type="molecule type" value="Genomic_DNA"/>
</dbReference>
<comment type="caution">
    <text evidence="12">The sequence shown here is derived from an EMBL/GenBank/DDBJ whole genome shotgun (WGS) entry which is preliminary data.</text>
</comment>
<feature type="transmembrane region" description="Helical" evidence="9">
    <location>
        <begin position="90"/>
        <end position="116"/>
    </location>
</feature>
<dbReference type="InterPro" id="IPR051088">
    <property type="entry name" value="PTS_Sugar-EIIC/EIIB"/>
</dbReference>
<dbReference type="GO" id="GO:0005886">
    <property type="term" value="C:plasma membrane"/>
    <property type="evidence" value="ECO:0007669"/>
    <property type="project" value="UniProtKB-SubCell"/>
</dbReference>
<protein>
    <recommendedName>
        <fullName evidence="8">Permease IIC component</fullName>
    </recommendedName>
</protein>
<dbReference type="NCBIfam" id="TIGR00410">
    <property type="entry name" value="lacE"/>
    <property type="match status" value="1"/>
</dbReference>
<organism evidence="12 14">
    <name type="scientific">Superficieibacter electus</name>
    <dbReference type="NCBI Taxonomy" id="2022662"/>
    <lineage>
        <taxon>Bacteria</taxon>
        <taxon>Pseudomonadati</taxon>
        <taxon>Pseudomonadota</taxon>
        <taxon>Gammaproteobacteria</taxon>
        <taxon>Enterobacterales</taxon>
        <taxon>Enterobacteriaceae</taxon>
        <taxon>Superficieibacter</taxon>
    </lineage>
</organism>
<feature type="domain" description="PTS EIIC type-3" evidence="10">
    <location>
        <begin position="25"/>
        <end position="419"/>
    </location>
</feature>
<evidence type="ECO:0000313" key="11">
    <source>
        <dbReference type="EMBL" id="POP47235.1"/>
    </source>
</evidence>
<feature type="transmembrane region" description="Helical" evidence="9">
    <location>
        <begin position="220"/>
        <end position="248"/>
    </location>
</feature>
<dbReference type="PIRSF" id="PIRSF006351">
    <property type="entry name" value="PTS_EIIC-Cellobiose"/>
    <property type="match status" value="1"/>
</dbReference>
<sequence>MGYFRQWISRMNKKKISIEKVSDYIINVVASPMIRLGEYPAVCSVRDGLVATVPFVILGSLLLLLAMLGQDNTFSTHALLPIITPYSAKMILFFQLTMGFVALYAAVAIGIIYAGFLSVDRISAALLSLASFILFNIDNIEHGMNVSGFSAGGLFTAITSSLLSIRCYHFFVQRNIVIKMPEGVPPNVINAFVALIPYTVILTAFWLIRSCFNFDFNQFLNAFLIPFVNASDNIVVYTVIKFITLMLWGVGMHGDNMLSPVVSPMLLQWVGENAKAVAEGVALTELPHIWTTVVDRLSMWPAAVWSVLFLMWRSPLKHARQLAMMATPASVFTIVEPIVFGLPLVLNPYLFVPFILSGTVGSLVTYAFFDLHLINRVFVELPWATPPFISGYIATGGDWMGVVVVIINFCLGTLIYYPFWKAWEKSQLNTN</sequence>
<proteinExistence type="predicted"/>
<dbReference type="Proteomes" id="UP000247005">
    <property type="component" value="Unassembled WGS sequence"/>
</dbReference>
<comment type="subcellular location">
    <subcellularLocation>
        <location evidence="1">Cell membrane</location>
        <topology evidence="1">Multi-pass membrane protein</topology>
    </subcellularLocation>
</comment>
<keyword evidence="5 9" id="KW-0812">Transmembrane</keyword>
<evidence type="ECO:0000259" key="10">
    <source>
        <dbReference type="PROSITE" id="PS51105"/>
    </source>
</evidence>
<feature type="transmembrane region" description="Helical" evidence="9">
    <location>
        <begin position="149"/>
        <end position="171"/>
    </location>
</feature>